<protein>
    <submittedName>
        <fullName evidence="2">Uncharacterized protein</fullName>
    </submittedName>
</protein>
<evidence type="ECO:0000313" key="2">
    <source>
        <dbReference type="EMBL" id="KOS11307.1"/>
    </source>
</evidence>
<comment type="caution">
    <text evidence="2">The sequence shown here is derived from an EMBL/GenBank/DDBJ whole genome shotgun (WGS) entry which is preliminary data.</text>
</comment>
<gene>
    <name evidence="2" type="ORF">XI38_05455</name>
</gene>
<dbReference type="KEGG" id="mcw:A8L33_09360"/>
<accession>A0A0M8MJE0</accession>
<dbReference type="Proteomes" id="UP000037737">
    <property type="component" value="Unassembled WGS sequence"/>
</dbReference>
<organism evidence="2 3">
    <name type="scientific">Microbacterium aurantiacum</name>
    <dbReference type="NCBI Taxonomy" id="162393"/>
    <lineage>
        <taxon>Bacteria</taxon>
        <taxon>Bacillati</taxon>
        <taxon>Actinomycetota</taxon>
        <taxon>Actinomycetes</taxon>
        <taxon>Micrococcales</taxon>
        <taxon>Microbacteriaceae</taxon>
        <taxon>Microbacterium</taxon>
    </lineage>
</organism>
<reference evidence="2" key="1">
    <citation type="submission" date="2015-04" db="EMBL/GenBank/DDBJ databases">
        <title>Complete genome sequence of Microbacterium chocolatum SIT 101, a bacterium enantioselectively hydrolyzing mesomeric diesters.</title>
        <authorList>
            <person name="Li X."/>
            <person name="Xu Y."/>
        </authorList>
    </citation>
    <scope>NUCLEOTIDE SEQUENCE [LARGE SCALE GENOMIC DNA]</scope>
    <source>
        <strain evidence="2">SIT 101</strain>
    </source>
</reference>
<sequence>MTRWTGTLLLALATGALLTGCTPDASEPTPTPTLSFSSDEDAFAAAEATYRAYVDALNEARADDAASPAPIDFLSGEALETELETARQLDALGLTVRGDTRIAAVTPVERTGNDTVTIEVCLDSADTMIYDTNGDDVTPPTRETRLRLTVDVTRIGDTLAIARSDRTSEEPC</sequence>
<feature type="chain" id="PRO_5005818497" evidence="1">
    <location>
        <begin position="26"/>
        <end position="172"/>
    </location>
</feature>
<keyword evidence="3" id="KW-1185">Reference proteome</keyword>
<dbReference type="PROSITE" id="PS51257">
    <property type="entry name" value="PROKAR_LIPOPROTEIN"/>
    <property type="match status" value="1"/>
</dbReference>
<keyword evidence="1" id="KW-0732">Signal</keyword>
<dbReference type="AlphaFoldDB" id="A0A0M8MJE0"/>
<dbReference type="EMBL" id="LAVO01000005">
    <property type="protein sequence ID" value="KOS11307.1"/>
    <property type="molecule type" value="Genomic_DNA"/>
</dbReference>
<name>A0A0M8MJE0_9MICO</name>
<evidence type="ECO:0000256" key="1">
    <source>
        <dbReference type="SAM" id="SignalP"/>
    </source>
</evidence>
<proteinExistence type="predicted"/>
<dbReference type="PATRIC" id="fig|84292.3.peg.1122"/>
<feature type="signal peptide" evidence="1">
    <location>
        <begin position="1"/>
        <end position="25"/>
    </location>
</feature>
<evidence type="ECO:0000313" key="3">
    <source>
        <dbReference type="Proteomes" id="UP000037737"/>
    </source>
</evidence>